<accession>A0A6V7RRL9</accession>
<dbReference type="Gene3D" id="3.30.70.360">
    <property type="match status" value="1"/>
</dbReference>
<dbReference type="InterPro" id="IPR001261">
    <property type="entry name" value="ArgE/DapE_CS"/>
</dbReference>
<evidence type="ECO:0000259" key="5">
    <source>
        <dbReference type="Pfam" id="PF07687"/>
    </source>
</evidence>
<reference evidence="6 7" key="1">
    <citation type="submission" date="2020-07" db="EMBL/GenBank/DDBJ databases">
        <authorList>
            <person name="Criscuolo A."/>
        </authorList>
    </citation>
    <scope>NUCLEOTIDE SEQUENCE [LARGE SCALE GENOMIC DNA]</scope>
    <source>
        <strain evidence="6">CIP111649</strain>
    </source>
</reference>
<dbReference type="Gene3D" id="3.40.630.10">
    <property type="entry name" value="Zn peptidases"/>
    <property type="match status" value="2"/>
</dbReference>
<dbReference type="SUPFAM" id="SSF53187">
    <property type="entry name" value="Zn-dependent exopeptidases"/>
    <property type="match status" value="1"/>
</dbReference>
<comment type="cofactor">
    <cofactor evidence="1">
        <name>Zn(2+)</name>
        <dbReference type="ChEBI" id="CHEBI:29105"/>
    </cofactor>
</comment>
<dbReference type="EC" id="3.5.1.18" evidence="6"/>
<evidence type="ECO:0000256" key="1">
    <source>
        <dbReference type="ARBA" id="ARBA00001947"/>
    </source>
</evidence>
<keyword evidence="7" id="KW-1185">Reference proteome</keyword>
<evidence type="ECO:0000313" key="7">
    <source>
        <dbReference type="Proteomes" id="UP000589351"/>
    </source>
</evidence>
<dbReference type="GO" id="GO:0009014">
    <property type="term" value="F:succinyl-diaminopimelate desuccinylase activity"/>
    <property type="evidence" value="ECO:0007669"/>
    <property type="project" value="UniProtKB-EC"/>
</dbReference>
<dbReference type="Pfam" id="PF07687">
    <property type="entry name" value="M20_dimer"/>
    <property type="match status" value="1"/>
</dbReference>
<comment type="caution">
    <text evidence="6">The sequence shown here is derived from an EMBL/GenBank/DDBJ whole genome shotgun (WGS) entry which is preliminary data.</text>
</comment>
<proteinExistence type="predicted"/>
<sequence>MSAKFDGDKRQILVNKVEKNKDILLEMCARLVQVPSESPQSDTREIVNEIKSILENIGGVEVTCHTKEEPIVNLVARLKGTSPGKRLIFNGHLDTYPVGDASLWSNDPFSGHTDNGRLYGRGSSDMKGGIASYLLTFMIMAELKDSWSGELVMTLAGDEETMGVKGTKYLLETVPHASGDAMISGDVGTAKVLRFGEKGLMWIELQATGTPSHGAHVHKGENAIDRLVEGIDRLNKELGLIKVNPPKEVTEAIEKSSEVSESYSGQGETEVLQKVTVNFGVIEGGISPNLIPAKASAQGDIRLPVGVKLEEVEQKIKEIVDSIEGLSYRIFRRYEANWSDFNHEIFSLTAANVKHITGEEPVLTMRVGASDSRHYRISKNIPSVNCGLNAYNLGGPDEYIEIDELVDLAEIHLLTAFDYLQGG</sequence>
<dbReference type="RefSeq" id="WP_185126433.1">
    <property type="nucleotide sequence ID" value="NZ_CAJEWD010000008.1"/>
</dbReference>
<organism evidence="6 7">
    <name type="scientific">Jeotgalicoccus meleagridis</name>
    <dbReference type="NCBI Taxonomy" id="2759181"/>
    <lineage>
        <taxon>Bacteria</taxon>
        <taxon>Bacillati</taxon>
        <taxon>Bacillota</taxon>
        <taxon>Bacilli</taxon>
        <taxon>Bacillales</taxon>
        <taxon>Staphylococcaceae</taxon>
        <taxon>Jeotgalicoccus</taxon>
    </lineage>
</organism>
<dbReference type="PANTHER" id="PTHR43808:SF32">
    <property type="entry name" value="ARGE_DAPE-RELATED DEACYLASE"/>
    <property type="match status" value="1"/>
</dbReference>
<dbReference type="InterPro" id="IPR011650">
    <property type="entry name" value="Peptidase_M20_dimer"/>
</dbReference>
<evidence type="ECO:0000256" key="2">
    <source>
        <dbReference type="ARBA" id="ARBA00022723"/>
    </source>
</evidence>
<dbReference type="GO" id="GO:0046872">
    <property type="term" value="F:metal ion binding"/>
    <property type="evidence" value="ECO:0007669"/>
    <property type="project" value="UniProtKB-KW"/>
</dbReference>
<evidence type="ECO:0000256" key="4">
    <source>
        <dbReference type="ARBA" id="ARBA00022833"/>
    </source>
</evidence>
<dbReference type="EMBL" id="CAJEWD010000008">
    <property type="protein sequence ID" value="CAD2080457.1"/>
    <property type="molecule type" value="Genomic_DNA"/>
</dbReference>
<dbReference type="SUPFAM" id="SSF55031">
    <property type="entry name" value="Bacterial exopeptidase dimerisation domain"/>
    <property type="match status" value="1"/>
</dbReference>
<dbReference type="PROSITE" id="PS00759">
    <property type="entry name" value="ARGE_DAPE_CPG2_2"/>
    <property type="match status" value="1"/>
</dbReference>
<dbReference type="InterPro" id="IPR002933">
    <property type="entry name" value="Peptidase_M20"/>
</dbReference>
<keyword evidence="2" id="KW-0479">Metal-binding</keyword>
<dbReference type="Pfam" id="PF01546">
    <property type="entry name" value="Peptidase_M20"/>
    <property type="match status" value="1"/>
</dbReference>
<keyword evidence="3 6" id="KW-0378">Hydrolase</keyword>
<protein>
    <submittedName>
        <fullName evidence="6">Putative succinyl-diaminopimelate desuccinylase</fullName>
        <ecNumber evidence="6">3.5.1.18</ecNumber>
    </submittedName>
</protein>
<evidence type="ECO:0000256" key="3">
    <source>
        <dbReference type="ARBA" id="ARBA00022801"/>
    </source>
</evidence>
<evidence type="ECO:0000313" key="6">
    <source>
        <dbReference type="EMBL" id="CAD2080457.1"/>
    </source>
</evidence>
<dbReference type="InterPro" id="IPR036264">
    <property type="entry name" value="Bact_exopeptidase_dim_dom"/>
</dbReference>
<name>A0A6V7RRL9_9STAP</name>
<dbReference type="InterPro" id="IPR050072">
    <property type="entry name" value="Peptidase_M20A"/>
</dbReference>
<dbReference type="AlphaFoldDB" id="A0A6V7RRL9"/>
<gene>
    <name evidence="6" type="primary">dapE_2</name>
    <name evidence="6" type="ORF">JEODO184_01939</name>
</gene>
<dbReference type="Proteomes" id="UP000589351">
    <property type="component" value="Unassembled WGS sequence"/>
</dbReference>
<keyword evidence="4" id="KW-0862">Zinc</keyword>
<feature type="domain" description="Peptidase M20 dimerisation" evidence="5">
    <location>
        <begin position="196"/>
        <end position="322"/>
    </location>
</feature>
<dbReference type="PANTHER" id="PTHR43808">
    <property type="entry name" value="ACETYLORNITHINE DEACETYLASE"/>
    <property type="match status" value="1"/>
</dbReference>